<proteinExistence type="predicted"/>
<dbReference type="EMBL" id="JXXK01000001">
    <property type="protein sequence ID" value="KJF41553.1"/>
    <property type="molecule type" value="Genomic_DNA"/>
</dbReference>
<sequence length="219" mass="23853">MQTIDLGTISIGGEDLGAPKRPEPTQAPRSPFPTREASRPAAPVAPPAPVIREPAVREPACSAPTAREPVSRETPRTRPTEEYCEECGASRPCNDDIYFEKCEDHKVCHIGDTVMEGQGRILDLTMCLKNVCPGKRVAVGIALSELDPRGNEYPRGMKTFTVPAHHHSYCADIPVEAMRFILPEDISVSGTSDSCGNRRHFTARVVAHYIDFNSATAGL</sequence>
<evidence type="ECO:0000313" key="7">
    <source>
        <dbReference type="Proteomes" id="UP000449193"/>
    </source>
</evidence>
<feature type="region of interest" description="Disordered" evidence="1">
    <location>
        <begin position="1"/>
        <end position="81"/>
    </location>
</feature>
<name>A0A0D8J6X2_9FIRM</name>
<reference evidence="4 7" key="3">
    <citation type="journal article" date="2019" name="Nat. Med.">
        <title>A library of human gut bacterial isolates paired with longitudinal multiomics data enables mechanistic microbiome research.</title>
        <authorList>
            <person name="Poyet M."/>
            <person name="Groussin M."/>
            <person name="Gibbons S.M."/>
            <person name="Avila-Pacheco J."/>
            <person name="Jiang X."/>
            <person name="Kearney S.M."/>
            <person name="Perrotta A.R."/>
            <person name="Berdy B."/>
            <person name="Zhao S."/>
            <person name="Lieberman T.D."/>
            <person name="Swanson P.K."/>
            <person name="Smith M."/>
            <person name="Roesemann S."/>
            <person name="Alexander J.E."/>
            <person name="Rich S.A."/>
            <person name="Livny J."/>
            <person name="Vlamakis H."/>
            <person name="Clish C."/>
            <person name="Bullock K."/>
            <person name="Deik A."/>
            <person name="Scott J."/>
            <person name="Pierce K.A."/>
            <person name="Xavier R.J."/>
            <person name="Alm E.J."/>
        </authorList>
    </citation>
    <scope>NUCLEOTIDE SEQUENCE [LARGE SCALE GENOMIC DNA]</scope>
    <source>
        <strain evidence="4 7">BIOML-A7</strain>
    </source>
</reference>
<accession>A0A0D8J6X2</accession>
<gene>
    <name evidence="3" type="ORF">ASJ35_10275</name>
    <name evidence="4" type="ORF">GMD52_13070</name>
    <name evidence="2" type="ORF">TQ39_01815</name>
</gene>
<evidence type="ECO:0000313" key="3">
    <source>
        <dbReference type="EMBL" id="KUE76158.1"/>
    </source>
</evidence>
<dbReference type="RefSeq" id="WP_050004333.1">
    <property type="nucleotide sequence ID" value="NZ_CAQJQL010000130.1"/>
</dbReference>
<dbReference type="AlphaFoldDB" id="A0A0D8J6X2"/>
<organism evidence="2 5">
    <name type="scientific">Ruthenibacterium lactatiformans</name>
    <dbReference type="NCBI Taxonomy" id="1550024"/>
    <lineage>
        <taxon>Bacteria</taxon>
        <taxon>Bacillati</taxon>
        <taxon>Bacillota</taxon>
        <taxon>Clostridia</taxon>
        <taxon>Eubacteriales</taxon>
        <taxon>Oscillospiraceae</taxon>
        <taxon>Ruthenibacterium</taxon>
    </lineage>
</organism>
<evidence type="ECO:0000313" key="4">
    <source>
        <dbReference type="EMBL" id="MTS52464.1"/>
    </source>
</evidence>
<evidence type="ECO:0000313" key="5">
    <source>
        <dbReference type="Proteomes" id="UP000032483"/>
    </source>
</evidence>
<accession>A0A0W7TQS8</accession>
<dbReference type="Proteomes" id="UP000449193">
    <property type="component" value="Unassembled WGS sequence"/>
</dbReference>
<reference evidence="2" key="1">
    <citation type="submission" date="2015-02" db="EMBL/GenBank/DDBJ databases">
        <title>A novel member of the family Ruminococcaceae isolated from human feces.</title>
        <authorList>
            <person name="Shkoporov A.N."/>
            <person name="Chaplin A.V."/>
            <person name="Motuzova O.V."/>
            <person name="Kafarskaia L.I."/>
            <person name="Khokhlova E.V."/>
            <person name="Efimov B.A."/>
        </authorList>
    </citation>
    <scope>NUCLEOTIDE SEQUENCE [LARGE SCALE GENOMIC DNA]</scope>
    <source>
        <strain evidence="2">585-1</strain>
    </source>
</reference>
<comment type="caution">
    <text evidence="2">The sequence shown here is derived from an EMBL/GenBank/DDBJ whole genome shotgun (WGS) entry which is preliminary data.</text>
</comment>
<dbReference type="EMBL" id="WMZR01000018">
    <property type="protein sequence ID" value="MTS52464.1"/>
    <property type="molecule type" value="Genomic_DNA"/>
</dbReference>
<feature type="compositionally biased region" description="Basic and acidic residues" evidence="1">
    <location>
        <begin position="69"/>
        <end position="81"/>
    </location>
</feature>
<evidence type="ECO:0000313" key="6">
    <source>
        <dbReference type="Proteomes" id="UP000053433"/>
    </source>
</evidence>
<dbReference type="Proteomes" id="UP000053433">
    <property type="component" value="Unassembled WGS sequence"/>
</dbReference>
<dbReference type="Proteomes" id="UP000032483">
    <property type="component" value="Unassembled WGS sequence"/>
</dbReference>
<evidence type="ECO:0000256" key="1">
    <source>
        <dbReference type="SAM" id="MobiDB-lite"/>
    </source>
</evidence>
<protein>
    <submittedName>
        <fullName evidence="2">Uncharacterized protein</fullName>
    </submittedName>
</protein>
<keyword evidence="5" id="KW-1185">Reference proteome</keyword>
<evidence type="ECO:0000313" key="2">
    <source>
        <dbReference type="EMBL" id="KJF41553.1"/>
    </source>
</evidence>
<dbReference type="GeneID" id="42855372"/>
<dbReference type="EMBL" id="LMUA01000012">
    <property type="protein sequence ID" value="KUE76158.1"/>
    <property type="molecule type" value="Genomic_DNA"/>
</dbReference>
<reference evidence="3 6" key="2">
    <citation type="submission" date="2015-10" db="EMBL/GenBank/DDBJ databases">
        <title>A novel member of the family Ruminococcaceae isolated from human faeces.</title>
        <authorList>
            <person name="Shkoporov A.N."/>
            <person name="Chaplin A.V."/>
            <person name="Motuzova O.V."/>
            <person name="Kafarskaia L.I."/>
            <person name="Efimov B.A."/>
        </authorList>
    </citation>
    <scope>NUCLEOTIDE SEQUENCE [LARGE SCALE GENOMIC DNA]</scope>
    <source>
        <strain evidence="3 6">668</strain>
    </source>
</reference>